<dbReference type="Proteomes" id="UP000293483">
    <property type="component" value="Unassembled WGS sequence"/>
</dbReference>
<dbReference type="InterPro" id="IPR000182">
    <property type="entry name" value="GNAT_dom"/>
</dbReference>
<feature type="domain" description="N-acetyltransferase" evidence="1">
    <location>
        <begin position="25"/>
        <end position="185"/>
    </location>
</feature>
<dbReference type="RefSeq" id="WP_130147459.1">
    <property type="nucleotide sequence ID" value="NZ_SGSU01000017.1"/>
</dbReference>
<evidence type="ECO:0000313" key="3">
    <source>
        <dbReference type="Proteomes" id="UP000293483"/>
    </source>
</evidence>
<dbReference type="STRING" id="202951.GCA_001485025_01774"/>
<organism evidence="2 3">
    <name type="scientific">Acinetobacter bouvetii</name>
    <dbReference type="NCBI Taxonomy" id="202951"/>
    <lineage>
        <taxon>Bacteria</taxon>
        <taxon>Pseudomonadati</taxon>
        <taxon>Pseudomonadota</taxon>
        <taxon>Gammaproteobacteria</taxon>
        <taxon>Moraxellales</taxon>
        <taxon>Moraxellaceae</taxon>
        <taxon>Acinetobacter</taxon>
    </lineage>
</organism>
<dbReference type="Gene3D" id="3.40.630.30">
    <property type="match status" value="1"/>
</dbReference>
<protein>
    <submittedName>
        <fullName evidence="2">GNAT family N-acetyltransferase</fullName>
    </submittedName>
</protein>
<evidence type="ECO:0000259" key="1">
    <source>
        <dbReference type="PROSITE" id="PS51186"/>
    </source>
</evidence>
<reference evidence="2 3" key="1">
    <citation type="submission" date="2019-02" db="EMBL/GenBank/DDBJ databases">
        <title>The Batch Genome Submission of Acinetobacter spp. strains.</title>
        <authorList>
            <person name="Qin J."/>
            <person name="Hu Y."/>
            <person name="Ye H."/>
            <person name="Wei L."/>
            <person name="Feng Y."/>
            <person name="Zong Z."/>
        </authorList>
    </citation>
    <scope>NUCLEOTIDE SEQUENCE [LARGE SCALE GENOMIC DNA]</scope>
    <source>
        <strain evidence="2 3">WCHABo060081</strain>
    </source>
</reference>
<dbReference type="Pfam" id="PF00583">
    <property type="entry name" value="Acetyltransf_1"/>
    <property type="match status" value="1"/>
</dbReference>
<proteinExistence type="predicted"/>
<name>A0A4Q7APY3_9GAMM</name>
<dbReference type="AlphaFoldDB" id="A0A4Q7APY3"/>
<dbReference type="EMBL" id="SGSU01000017">
    <property type="protein sequence ID" value="RZG65214.1"/>
    <property type="molecule type" value="Genomic_DNA"/>
</dbReference>
<dbReference type="SUPFAM" id="SSF55729">
    <property type="entry name" value="Acyl-CoA N-acyltransferases (Nat)"/>
    <property type="match status" value="1"/>
</dbReference>
<evidence type="ECO:0000313" key="2">
    <source>
        <dbReference type="EMBL" id="RZG65214.1"/>
    </source>
</evidence>
<accession>A0A4Q7APY3</accession>
<gene>
    <name evidence="2" type="ORF">EXE25_14420</name>
</gene>
<dbReference type="GO" id="GO:0016747">
    <property type="term" value="F:acyltransferase activity, transferring groups other than amino-acyl groups"/>
    <property type="evidence" value="ECO:0007669"/>
    <property type="project" value="InterPro"/>
</dbReference>
<comment type="caution">
    <text evidence="2">The sequence shown here is derived from an EMBL/GenBank/DDBJ whole genome shotgun (WGS) entry which is preliminary data.</text>
</comment>
<dbReference type="InterPro" id="IPR016181">
    <property type="entry name" value="Acyl_CoA_acyltransferase"/>
</dbReference>
<keyword evidence="2" id="KW-0808">Transferase</keyword>
<sequence length="389" mass="45402">MNAEISNALEGNVEKIYRSKRVPHFYVRAATVEDDVQLRTLISENMPSNGMILSFERNPSYLHATHTQYNRPDIRVVVPENQPGKVVGMMNLGWKYCFINGKPDVLRYVSDLRLDRDYRGQKILRLLMDYLQDKLPADSLLESIVLEGNAPARQILHEKRKGFPVPYHYDDIQTFMVSQMKKPQTYEQYHFECLNPEKIAAANAFADAMKAHYNFLPNYDFSNLITGHHPFWRGLKLDDFHLIYNLENQIVGIYGLWDQKPFKQTRVVHYSWPLTLAKPFYNLYAQFQGALLLPKKDQAIDYLVLHSALCHPQHTQVFGSLLYHAKSQIKYYRKYAFCITLAKNDPRIKLMDNTRSHVIHAIHAFHSFQGDPCGYFDRSKISYFESGRI</sequence>
<dbReference type="PROSITE" id="PS51186">
    <property type="entry name" value="GNAT"/>
    <property type="match status" value="1"/>
</dbReference>